<dbReference type="Pfam" id="PF26494">
    <property type="entry name" value="DUF8162"/>
    <property type="match status" value="1"/>
</dbReference>
<keyword evidence="1" id="KW-0812">Transmembrane</keyword>
<evidence type="ECO:0000313" key="4">
    <source>
        <dbReference type="Proteomes" id="UP000222824"/>
    </source>
</evidence>
<protein>
    <recommendedName>
        <fullName evidence="2">DUF8162 domain-containing protein</fullName>
    </recommendedName>
</protein>
<keyword evidence="1" id="KW-1133">Transmembrane helix</keyword>
<keyword evidence="4" id="KW-1185">Reference proteome</keyword>
<accession>A0A2G1WF80</accession>
<comment type="caution">
    <text evidence="3">The sequence shown here is derived from an EMBL/GenBank/DDBJ whole genome shotgun (WGS) entry which is preliminary data.</text>
</comment>
<keyword evidence="1" id="KW-0472">Membrane</keyword>
<dbReference type="InterPro" id="IPR058476">
    <property type="entry name" value="DUF8162"/>
</dbReference>
<evidence type="ECO:0000256" key="1">
    <source>
        <dbReference type="SAM" id="Phobius"/>
    </source>
</evidence>
<evidence type="ECO:0000313" key="3">
    <source>
        <dbReference type="EMBL" id="PHQ37615.1"/>
    </source>
</evidence>
<feature type="transmembrane region" description="Helical" evidence="1">
    <location>
        <begin position="51"/>
        <end position="72"/>
    </location>
</feature>
<name>A0A2G1WF80_9EURY</name>
<dbReference type="AlphaFoldDB" id="A0A2G1WF80"/>
<gene>
    <name evidence="3" type="ORF">DJ69_16485</name>
</gene>
<feature type="domain" description="DUF8162" evidence="2">
    <location>
        <begin position="6"/>
        <end position="153"/>
    </location>
</feature>
<proteinExistence type="predicted"/>
<feature type="transmembrane region" description="Helical" evidence="1">
    <location>
        <begin position="84"/>
        <end position="104"/>
    </location>
</feature>
<evidence type="ECO:0000259" key="2">
    <source>
        <dbReference type="Pfam" id="PF26494"/>
    </source>
</evidence>
<dbReference type="Proteomes" id="UP000222824">
    <property type="component" value="Unassembled WGS sequence"/>
</dbReference>
<organism evidence="3 4">
    <name type="scientific">Halorubrum persicum</name>
    <dbReference type="NCBI Taxonomy" id="1383844"/>
    <lineage>
        <taxon>Archaea</taxon>
        <taxon>Methanobacteriati</taxon>
        <taxon>Methanobacteriota</taxon>
        <taxon>Stenosarchaea group</taxon>
        <taxon>Halobacteria</taxon>
        <taxon>Halobacteriales</taxon>
        <taxon>Haloferacaceae</taxon>
        <taxon>Halorubrum</taxon>
    </lineage>
</organism>
<reference evidence="3 4" key="1">
    <citation type="journal article" date="2014" name="Front. Microbiol.">
        <title>Population and genomic analysis of the genus Halorubrum.</title>
        <authorList>
            <person name="Fullmer M.S."/>
            <person name="Soucy S.M."/>
            <person name="Swithers K.S."/>
            <person name="Makkay A.M."/>
            <person name="Wheeler R."/>
            <person name="Ventosa A."/>
            <person name="Gogarten J.P."/>
            <person name="Papke R.T."/>
        </authorList>
    </citation>
    <scope>NUCLEOTIDE SEQUENCE [LARGE SCALE GENOMIC DNA]</scope>
    <source>
        <strain evidence="3 4">C49</strain>
    </source>
</reference>
<dbReference type="EMBL" id="NHOA01000149">
    <property type="protein sequence ID" value="PHQ37615.1"/>
    <property type="molecule type" value="Genomic_DNA"/>
</dbReference>
<feature type="transmembrane region" description="Helical" evidence="1">
    <location>
        <begin position="124"/>
        <end position="151"/>
    </location>
</feature>
<sequence>MDTAIGWLFTLVLVALPGVVAAVCWTPFLLAARFRALFVALPPADRLVPSYVGVALALSVPYLAGILLTVGLVDSAGPGWSEGFIDTALFGGIGVGAGVPALAVLGLPRLGVDWDPTGYGPGTWALLVAAGLWYALVAAVPLIALSIGLALPGGY</sequence>
<dbReference type="OrthoDB" id="328904at2157"/>